<evidence type="ECO:0000256" key="1">
    <source>
        <dbReference type="ARBA" id="ARBA00023125"/>
    </source>
</evidence>
<dbReference type="InterPro" id="IPR050807">
    <property type="entry name" value="TransReg_Diox_bact_type"/>
</dbReference>
<dbReference type="Pfam" id="PF01381">
    <property type="entry name" value="HTH_3"/>
    <property type="match status" value="1"/>
</dbReference>
<proteinExistence type="predicted"/>
<accession>A0ABS2FS58</accession>
<keyword evidence="1" id="KW-0238">DNA-binding</keyword>
<dbReference type="SMART" id="SM00530">
    <property type="entry name" value="HTH_XRE"/>
    <property type="match status" value="1"/>
</dbReference>
<evidence type="ECO:0000313" key="4">
    <source>
        <dbReference type="Proteomes" id="UP000719500"/>
    </source>
</evidence>
<evidence type="ECO:0000259" key="2">
    <source>
        <dbReference type="PROSITE" id="PS50943"/>
    </source>
</evidence>
<dbReference type="PROSITE" id="PS50943">
    <property type="entry name" value="HTH_CROC1"/>
    <property type="match status" value="1"/>
</dbReference>
<dbReference type="SUPFAM" id="SSF47413">
    <property type="entry name" value="lambda repressor-like DNA-binding domains"/>
    <property type="match status" value="1"/>
</dbReference>
<comment type="caution">
    <text evidence="3">The sequence shown here is derived from an EMBL/GenBank/DDBJ whole genome shotgun (WGS) entry which is preliminary data.</text>
</comment>
<dbReference type="InterPro" id="IPR010982">
    <property type="entry name" value="Lambda_DNA-bd_dom_sf"/>
</dbReference>
<dbReference type="CDD" id="cd00093">
    <property type="entry name" value="HTH_XRE"/>
    <property type="match status" value="1"/>
</dbReference>
<sequence>MKTIGEKIRESRARKNLTQAELAEKSGLTIRTVSKYETETVVPRGRNLYKLAEVLGVSEAYLSRPDVEDPSYGLDEAPYLNAVRMRHGQKGAGELEDLLDGVKTMFAGGEVPQEDKDQFFQAVMQAYLACKEDAHNKFTPKKYRD</sequence>
<keyword evidence="4" id="KW-1185">Reference proteome</keyword>
<evidence type="ECO:0000313" key="3">
    <source>
        <dbReference type="EMBL" id="MBM6850110.1"/>
    </source>
</evidence>
<dbReference type="RefSeq" id="WP_195607934.1">
    <property type="nucleotide sequence ID" value="NZ_JACSNX010000001.1"/>
</dbReference>
<gene>
    <name evidence="3" type="ORF">H9X91_01490</name>
</gene>
<name>A0ABS2FS58_9FIRM</name>
<protein>
    <submittedName>
        <fullName evidence="3">Helix-turn-helix transcriptional regulator</fullName>
    </submittedName>
</protein>
<organism evidence="3 4">
    <name type="scientific">Oscillibacter valericigenes</name>
    <dbReference type="NCBI Taxonomy" id="351091"/>
    <lineage>
        <taxon>Bacteria</taxon>
        <taxon>Bacillati</taxon>
        <taxon>Bacillota</taxon>
        <taxon>Clostridia</taxon>
        <taxon>Eubacteriales</taxon>
        <taxon>Oscillospiraceae</taxon>
        <taxon>Oscillibacter</taxon>
    </lineage>
</organism>
<dbReference type="PANTHER" id="PTHR46797">
    <property type="entry name" value="HTH-TYPE TRANSCRIPTIONAL REGULATOR"/>
    <property type="match status" value="1"/>
</dbReference>
<dbReference type="Proteomes" id="UP000719500">
    <property type="component" value="Unassembled WGS sequence"/>
</dbReference>
<dbReference type="Gene3D" id="1.10.260.40">
    <property type="entry name" value="lambda repressor-like DNA-binding domains"/>
    <property type="match status" value="1"/>
</dbReference>
<dbReference type="PANTHER" id="PTHR46797:SF1">
    <property type="entry name" value="METHYLPHOSPHONATE SYNTHASE"/>
    <property type="match status" value="1"/>
</dbReference>
<feature type="domain" description="HTH cro/C1-type" evidence="2">
    <location>
        <begin position="8"/>
        <end position="62"/>
    </location>
</feature>
<reference evidence="3 4" key="1">
    <citation type="journal article" date="2021" name="Sci. Rep.">
        <title>The distribution of antibiotic resistance genes in chicken gut microbiota commensals.</title>
        <authorList>
            <person name="Juricova H."/>
            <person name="Matiasovicova J."/>
            <person name="Kubasova T."/>
            <person name="Cejkova D."/>
            <person name="Rychlik I."/>
        </authorList>
    </citation>
    <scope>NUCLEOTIDE SEQUENCE [LARGE SCALE GENOMIC DNA]</scope>
    <source>
        <strain evidence="3 4">An411</strain>
    </source>
</reference>
<dbReference type="EMBL" id="JACSNX010000001">
    <property type="protein sequence ID" value="MBM6850110.1"/>
    <property type="molecule type" value="Genomic_DNA"/>
</dbReference>
<dbReference type="InterPro" id="IPR001387">
    <property type="entry name" value="Cro/C1-type_HTH"/>
</dbReference>